<feature type="transmembrane region" description="Helical" evidence="1">
    <location>
        <begin position="6"/>
        <end position="28"/>
    </location>
</feature>
<comment type="caution">
    <text evidence="2">The sequence shown here is derived from an EMBL/GenBank/DDBJ whole genome shotgun (WGS) entry which is preliminary data.</text>
</comment>
<name>A0A4Y3WGW6_NITWI</name>
<evidence type="ECO:0000256" key="1">
    <source>
        <dbReference type="SAM" id="Phobius"/>
    </source>
</evidence>
<keyword evidence="1" id="KW-1133">Transmembrane helix</keyword>
<dbReference type="AlphaFoldDB" id="A0A4Y3WGW6"/>
<proteinExistence type="predicted"/>
<feature type="transmembrane region" description="Helical" evidence="1">
    <location>
        <begin position="113"/>
        <end position="136"/>
    </location>
</feature>
<gene>
    <name evidence="2" type="ORF">NWI01_32420</name>
</gene>
<dbReference type="EMBL" id="BJNF01000102">
    <property type="protein sequence ID" value="GEC17350.1"/>
    <property type="molecule type" value="Genomic_DNA"/>
</dbReference>
<feature type="transmembrane region" description="Helical" evidence="1">
    <location>
        <begin position="79"/>
        <end position="101"/>
    </location>
</feature>
<dbReference type="Proteomes" id="UP000318825">
    <property type="component" value="Unassembled WGS sequence"/>
</dbReference>
<dbReference type="RefSeq" id="WP_141385081.1">
    <property type="nucleotide sequence ID" value="NZ_BJNF01000102.1"/>
</dbReference>
<dbReference type="UniPathway" id="UPA00251">
    <property type="reaction ID" value="UER00324"/>
</dbReference>
<sequence>MTIIWLKFIHVGAIGLWCAGLIGLPALYGQRVRLRDKAALFTLQGSVRFSYLALISPAAFIAVGSGIALVFVAETFVPWFSLKLAVVGMLVGLHLLTGLIIVRLFDDGEDYPVWRFGAVAGVSLLATLAILFLVLAKPSLPLDALPDAISRPGALRELFVPLLRWTGLETGL</sequence>
<keyword evidence="1" id="KW-0812">Transmembrane</keyword>
<dbReference type="InterPro" id="IPR005265">
    <property type="entry name" value="HemJ-like"/>
</dbReference>
<evidence type="ECO:0000313" key="2">
    <source>
        <dbReference type="EMBL" id="GEC17350.1"/>
    </source>
</evidence>
<protein>
    <submittedName>
        <fullName evidence="2">Uncharacterized protein</fullName>
    </submittedName>
</protein>
<dbReference type="OrthoDB" id="7570050at2"/>
<evidence type="ECO:0000313" key="3">
    <source>
        <dbReference type="Proteomes" id="UP000318825"/>
    </source>
</evidence>
<reference evidence="2 3" key="1">
    <citation type="submission" date="2019-06" db="EMBL/GenBank/DDBJ databases">
        <title>Whole genome shotgun sequence of Nitrobacter winogradskyi NBRC 14297.</title>
        <authorList>
            <person name="Hosoyama A."/>
            <person name="Uohara A."/>
            <person name="Ohji S."/>
            <person name="Ichikawa N."/>
        </authorList>
    </citation>
    <scope>NUCLEOTIDE SEQUENCE [LARGE SCALE GENOMIC DNA]</scope>
    <source>
        <strain evidence="2 3">NBRC 14297</strain>
    </source>
</reference>
<accession>A0A4Y3WGW6</accession>
<keyword evidence="1" id="KW-0472">Membrane</keyword>
<dbReference type="Pfam" id="PF03653">
    <property type="entry name" value="UPF0093"/>
    <property type="match status" value="1"/>
</dbReference>
<organism evidence="2 3">
    <name type="scientific">Nitrobacter winogradskyi</name>
    <name type="common">Nitrobacter agilis</name>
    <dbReference type="NCBI Taxonomy" id="913"/>
    <lineage>
        <taxon>Bacteria</taxon>
        <taxon>Pseudomonadati</taxon>
        <taxon>Pseudomonadota</taxon>
        <taxon>Alphaproteobacteria</taxon>
        <taxon>Hyphomicrobiales</taxon>
        <taxon>Nitrobacteraceae</taxon>
        <taxon>Nitrobacter</taxon>
    </lineage>
</organism>
<feature type="transmembrane region" description="Helical" evidence="1">
    <location>
        <begin position="49"/>
        <end position="73"/>
    </location>
</feature>
<dbReference type="GO" id="GO:0006782">
    <property type="term" value="P:protoporphyrinogen IX biosynthetic process"/>
    <property type="evidence" value="ECO:0007669"/>
    <property type="project" value="UniProtKB-UniPathway"/>
</dbReference>